<gene>
    <name evidence="7" type="ORF">ACFFHW_02045</name>
</gene>
<keyword evidence="8" id="KW-1185">Reference proteome</keyword>
<dbReference type="SUPFAM" id="SSF52283">
    <property type="entry name" value="Formate/glycerate dehydrogenase catalytic domain-like"/>
    <property type="match status" value="1"/>
</dbReference>
<dbReference type="InterPro" id="IPR006140">
    <property type="entry name" value="D-isomer_DH_NAD-bd"/>
</dbReference>
<protein>
    <submittedName>
        <fullName evidence="7">Hydroxyacid dehydrogenase</fullName>
        <ecNumber evidence="7">1.1.1.-</ecNumber>
    </submittedName>
</protein>
<dbReference type="EC" id="1.1.1.-" evidence="7"/>
<reference evidence="7 8" key="1">
    <citation type="submission" date="2024-09" db="EMBL/GenBank/DDBJ databases">
        <authorList>
            <person name="Sun Q."/>
            <person name="Mori K."/>
        </authorList>
    </citation>
    <scope>NUCLEOTIDE SEQUENCE [LARGE SCALE GENOMIC DNA]</scope>
    <source>
        <strain evidence="7 8">CCM 7415</strain>
    </source>
</reference>
<accession>A0ABV6FZK0</accession>
<feature type="domain" description="D-isomer specific 2-hydroxyacid dehydrogenase catalytic" evidence="5">
    <location>
        <begin position="6"/>
        <end position="314"/>
    </location>
</feature>
<dbReference type="Pfam" id="PF02826">
    <property type="entry name" value="2-Hacid_dh_C"/>
    <property type="match status" value="1"/>
</dbReference>
<evidence type="ECO:0000313" key="8">
    <source>
        <dbReference type="Proteomes" id="UP001589814"/>
    </source>
</evidence>
<dbReference type="PANTHER" id="PTHR42789">
    <property type="entry name" value="D-ISOMER SPECIFIC 2-HYDROXYACID DEHYDROGENASE FAMILY PROTEIN (AFU_ORTHOLOGUE AFUA_6G10090)"/>
    <property type="match status" value="1"/>
</dbReference>
<dbReference type="InterPro" id="IPR050857">
    <property type="entry name" value="D-2-hydroxyacid_DH"/>
</dbReference>
<dbReference type="PANTHER" id="PTHR42789:SF1">
    <property type="entry name" value="D-ISOMER SPECIFIC 2-HYDROXYACID DEHYDROGENASE FAMILY PROTEIN (AFU_ORTHOLOGUE AFUA_6G10090)"/>
    <property type="match status" value="1"/>
</dbReference>
<evidence type="ECO:0000313" key="7">
    <source>
        <dbReference type="EMBL" id="MFC0266786.1"/>
    </source>
</evidence>
<dbReference type="EMBL" id="JBHLVX010000009">
    <property type="protein sequence ID" value="MFC0266786.1"/>
    <property type="molecule type" value="Genomic_DNA"/>
</dbReference>
<organism evidence="7 8">
    <name type="scientific">Kushneria aurantia</name>
    <dbReference type="NCBI Taxonomy" id="504092"/>
    <lineage>
        <taxon>Bacteria</taxon>
        <taxon>Pseudomonadati</taxon>
        <taxon>Pseudomonadota</taxon>
        <taxon>Gammaproteobacteria</taxon>
        <taxon>Oceanospirillales</taxon>
        <taxon>Halomonadaceae</taxon>
        <taxon>Kushneria</taxon>
    </lineage>
</organism>
<comment type="similarity">
    <text evidence="1 4">Belongs to the D-isomer specific 2-hydroxyacid dehydrogenase family.</text>
</comment>
<keyword evidence="3" id="KW-0520">NAD</keyword>
<dbReference type="PROSITE" id="PS00670">
    <property type="entry name" value="D_2_HYDROXYACID_DH_2"/>
    <property type="match status" value="1"/>
</dbReference>
<proteinExistence type="inferred from homology"/>
<keyword evidence="2 4" id="KW-0560">Oxidoreductase</keyword>
<evidence type="ECO:0000256" key="1">
    <source>
        <dbReference type="ARBA" id="ARBA00005854"/>
    </source>
</evidence>
<evidence type="ECO:0000256" key="4">
    <source>
        <dbReference type="RuleBase" id="RU003719"/>
    </source>
</evidence>
<comment type="caution">
    <text evidence="7">The sequence shown here is derived from an EMBL/GenBank/DDBJ whole genome shotgun (WGS) entry which is preliminary data.</text>
</comment>
<dbReference type="CDD" id="cd12173">
    <property type="entry name" value="PGDH_4"/>
    <property type="match status" value="1"/>
</dbReference>
<dbReference type="InterPro" id="IPR036291">
    <property type="entry name" value="NAD(P)-bd_dom_sf"/>
</dbReference>
<dbReference type="Proteomes" id="UP001589814">
    <property type="component" value="Unassembled WGS sequence"/>
</dbReference>
<feature type="domain" description="D-isomer specific 2-hydroxyacid dehydrogenase NAD-binding" evidence="6">
    <location>
        <begin position="110"/>
        <end position="286"/>
    </location>
</feature>
<dbReference type="Pfam" id="PF00389">
    <property type="entry name" value="2-Hacid_dh"/>
    <property type="match status" value="1"/>
</dbReference>
<evidence type="ECO:0000259" key="6">
    <source>
        <dbReference type="Pfam" id="PF02826"/>
    </source>
</evidence>
<dbReference type="SUPFAM" id="SSF51735">
    <property type="entry name" value="NAD(P)-binding Rossmann-fold domains"/>
    <property type="match status" value="1"/>
</dbReference>
<dbReference type="RefSeq" id="WP_380059561.1">
    <property type="nucleotide sequence ID" value="NZ_JBHLVX010000009.1"/>
</dbReference>
<sequence>MPNTILVTGPHLASEARSIAEKAGYCIVHMPAYPSEQTLVNYIERHDPVGVVSRMGNFGAGAIKAARSLKVISKHGAGVDNIDVVAATANNIQVIRAAGGNAVSVAEHTLAMIMATVKQLAPLDKGMRQGRWEKAGFVGRELAGMRLGLIGAGAIAGVVVRLAHGLGFKIAVYDPYASAQAIEALGVERIDELETLLECSDVVSLHCPLTDASRHLLNAETLRLMPSGSYVVNTSRGGLIDEQALLEALDSGHIAGAGLDTFEQEPPAEVSPLMRSDRVILSPHVAGVTAEAGTRVGILAVEGIVDLLAGRTLAANRLINDVSLQAQQSA</sequence>
<dbReference type="InterPro" id="IPR029753">
    <property type="entry name" value="D-isomer_DH_CS"/>
</dbReference>
<dbReference type="PROSITE" id="PS00671">
    <property type="entry name" value="D_2_HYDROXYACID_DH_3"/>
    <property type="match status" value="1"/>
</dbReference>
<dbReference type="GO" id="GO:0016491">
    <property type="term" value="F:oxidoreductase activity"/>
    <property type="evidence" value="ECO:0007669"/>
    <property type="project" value="UniProtKB-KW"/>
</dbReference>
<evidence type="ECO:0000256" key="3">
    <source>
        <dbReference type="ARBA" id="ARBA00023027"/>
    </source>
</evidence>
<evidence type="ECO:0000259" key="5">
    <source>
        <dbReference type="Pfam" id="PF00389"/>
    </source>
</evidence>
<dbReference type="InterPro" id="IPR006139">
    <property type="entry name" value="D-isomer_2_OHA_DH_cat_dom"/>
</dbReference>
<evidence type="ECO:0000256" key="2">
    <source>
        <dbReference type="ARBA" id="ARBA00023002"/>
    </source>
</evidence>
<name>A0ABV6FZK0_9GAMM</name>
<dbReference type="Gene3D" id="3.40.50.720">
    <property type="entry name" value="NAD(P)-binding Rossmann-like Domain"/>
    <property type="match status" value="2"/>
</dbReference>